<keyword evidence="3" id="KW-1185">Reference proteome</keyword>
<dbReference type="Proteomes" id="UP000799778">
    <property type="component" value="Unassembled WGS sequence"/>
</dbReference>
<evidence type="ECO:0000313" key="3">
    <source>
        <dbReference type="Proteomes" id="UP000799778"/>
    </source>
</evidence>
<dbReference type="PANTHER" id="PTHR33930">
    <property type="entry name" value="ALKYL HYDROPEROXIDE REDUCTASE AHPD"/>
    <property type="match status" value="1"/>
</dbReference>
<dbReference type="Pfam" id="PF02627">
    <property type="entry name" value="CMD"/>
    <property type="match status" value="2"/>
</dbReference>
<dbReference type="InterPro" id="IPR003779">
    <property type="entry name" value="CMD-like"/>
</dbReference>
<dbReference type="GO" id="GO:0051920">
    <property type="term" value="F:peroxiredoxin activity"/>
    <property type="evidence" value="ECO:0007669"/>
    <property type="project" value="InterPro"/>
</dbReference>
<protein>
    <submittedName>
        <fullName evidence="2">AhpD-like protein</fullName>
    </submittedName>
</protein>
<dbReference type="GeneID" id="54282788"/>
<gene>
    <name evidence="2" type="ORF">BU24DRAFT_398790</name>
</gene>
<dbReference type="Gene3D" id="1.20.1290.10">
    <property type="entry name" value="AhpD-like"/>
    <property type="match status" value="1"/>
</dbReference>
<dbReference type="InterPro" id="IPR029032">
    <property type="entry name" value="AhpD-like"/>
</dbReference>
<feature type="domain" description="Carboxymuconolactone decarboxylase-like" evidence="1">
    <location>
        <begin position="63"/>
        <end position="113"/>
    </location>
</feature>
<evidence type="ECO:0000259" key="1">
    <source>
        <dbReference type="Pfam" id="PF02627"/>
    </source>
</evidence>
<accession>A0A6A5XCF7</accession>
<proteinExistence type="predicted"/>
<reference evidence="2" key="1">
    <citation type="journal article" date="2020" name="Stud. Mycol.">
        <title>101 Dothideomycetes genomes: a test case for predicting lifestyles and emergence of pathogens.</title>
        <authorList>
            <person name="Haridas S."/>
            <person name="Albert R."/>
            <person name="Binder M."/>
            <person name="Bloem J."/>
            <person name="Labutti K."/>
            <person name="Salamov A."/>
            <person name="Andreopoulos B."/>
            <person name="Baker S."/>
            <person name="Barry K."/>
            <person name="Bills G."/>
            <person name="Bluhm B."/>
            <person name="Cannon C."/>
            <person name="Castanera R."/>
            <person name="Culley D."/>
            <person name="Daum C."/>
            <person name="Ezra D."/>
            <person name="Gonzalez J."/>
            <person name="Henrissat B."/>
            <person name="Kuo A."/>
            <person name="Liang C."/>
            <person name="Lipzen A."/>
            <person name="Lutzoni F."/>
            <person name="Magnuson J."/>
            <person name="Mondo S."/>
            <person name="Nolan M."/>
            <person name="Ohm R."/>
            <person name="Pangilinan J."/>
            <person name="Park H.-J."/>
            <person name="Ramirez L."/>
            <person name="Alfaro M."/>
            <person name="Sun H."/>
            <person name="Tritt A."/>
            <person name="Yoshinaga Y."/>
            <person name="Zwiers L.-H."/>
            <person name="Turgeon B."/>
            <person name="Goodwin S."/>
            <person name="Spatafora J."/>
            <person name="Crous P."/>
            <person name="Grigoriev I."/>
        </authorList>
    </citation>
    <scope>NUCLEOTIDE SEQUENCE</scope>
    <source>
        <strain evidence="2">CBS 175.79</strain>
    </source>
</reference>
<dbReference type="PANTHER" id="PTHR33930:SF2">
    <property type="entry name" value="BLR3452 PROTEIN"/>
    <property type="match status" value="1"/>
</dbReference>
<feature type="domain" description="Carboxymuconolactone decarboxylase-like" evidence="1">
    <location>
        <begin position="179"/>
        <end position="249"/>
    </location>
</feature>
<sequence>MALPPTQDALIPTQESLTPAQESLKNRFTTLLGAPSFDAQWSRLLTHSPAMFAASLRLTSIPHQKSHLPPKIQSLIALAVSASSTHLHAPSIHRSMRAALSHGASKPEILEVLCLTSTLGIHACNIGVPLLFEVMREEGRDMGSGMEGMSEEQWGLRREFEAKRGYWHAFWEDFLRLSPEFFGAYVEFSGVPWGEEGVLEPKVKELVYCAFDAAATHLYQPGLKLHMKNVLGYGGTPEEIMEVLEIASLLSVSTMDVALPILEQELEDAGMS</sequence>
<dbReference type="OrthoDB" id="10250730at2759"/>
<dbReference type="AlphaFoldDB" id="A0A6A5XCF7"/>
<name>A0A6A5XCF7_9PLEO</name>
<dbReference type="RefSeq" id="XP_033379124.1">
    <property type="nucleotide sequence ID" value="XM_033525391.1"/>
</dbReference>
<evidence type="ECO:0000313" key="2">
    <source>
        <dbReference type="EMBL" id="KAF2010785.1"/>
    </source>
</evidence>
<organism evidence="2 3">
    <name type="scientific">Aaosphaeria arxii CBS 175.79</name>
    <dbReference type="NCBI Taxonomy" id="1450172"/>
    <lineage>
        <taxon>Eukaryota</taxon>
        <taxon>Fungi</taxon>
        <taxon>Dikarya</taxon>
        <taxon>Ascomycota</taxon>
        <taxon>Pezizomycotina</taxon>
        <taxon>Dothideomycetes</taxon>
        <taxon>Pleosporomycetidae</taxon>
        <taxon>Pleosporales</taxon>
        <taxon>Pleosporales incertae sedis</taxon>
        <taxon>Aaosphaeria</taxon>
    </lineage>
</organism>
<dbReference type="EMBL" id="ML978075">
    <property type="protein sequence ID" value="KAF2010785.1"/>
    <property type="molecule type" value="Genomic_DNA"/>
</dbReference>
<dbReference type="SUPFAM" id="SSF69118">
    <property type="entry name" value="AhpD-like"/>
    <property type="match status" value="1"/>
</dbReference>